<evidence type="ECO:0000256" key="1">
    <source>
        <dbReference type="SAM" id="Phobius"/>
    </source>
</evidence>
<proteinExistence type="predicted"/>
<keyword evidence="1" id="KW-0472">Membrane</keyword>
<dbReference type="Gene3D" id="3.20.80.10">
    <property type="entry name" value="Regulatory factor, effector binding domain"/>
    <property type="match status" value="1"/>
</dbReference>
<keyword evidence="1" id="KW-0812">Transmembrane</keyword>
<feature type="transmembrane region" description="Helical" evidence="1">
    <location>
        <begin position="6"/>
        <end position="23"/>
    </location>
</feature>
<name>A0ABY8L7C7_9FLAO</name>
<accession>A0ABY8L7C7</accession>
<organism evidence="2 3">
    <name type="scientific">Tenacibaculum tangerinum</name>
    <dbReference type="NCBI Taxonomy" id="3038772"/>
    <lineage>
        <taxon>Bacteria</taxon>
        <taxon>Pseudomonadati</taxon>
        <taxon>Bacteroidota</taxon>
        <taxon>Flavobacteriia</taxon>
        <taxon>Flavobacteriales</taxon>
        <taxon>Flavobacteriaceae</taxon>
        <taxon>Tenacibaculum</taxon>
    </lineage>
</organism>
<dbReference type="Proteomes" id="UP001232001">
    <property type="component" value="Chromosome"/>
</dbReference>
<dbReference type="SUPFAM" id="SSF55136">
    <property type="entry name" value="Probable bacterial effector-binding domain"/>
    <property type="match status" value="1"/>
</dbReference>
<protein>
    <recommendedName>
        <fullName evidence="4">Bacterial transcription activator effector binding domain-containing protein</fullName>
    </recommendedName>
</protein>
<evidence type="ECO:0008006" key="4">
    <source>
        <dbReference type="Google" id="ProtNLM"/>
    </source>
</evidence>
<keyword evidence="3" id="KW-1185">Reference proteome</keyword>
<dbReference type="EMBL" id="CP122539">
    <property type="protein sequence ID" value="WGH76093.1"/>
    <property type="molecule type" value="Genomic_DNA"/>
</dbReference>
<evidence type="ECO:0000313" key="3">
    <source>
        <dbReference type="Proteomes" id="UP001232001"/>
    </source>
</evidence>
<dbReference type="RefSeq" id="WP_279651963.1">
    <property type="nucleotide sequence ID" value="NZ_CP122539.1"/>
</dbReference>
<sequence>MKKIIVSGSIIVFLIVIGWYFFVKDYDYKISFSTNQAPGIVYNTLLGWNNWEPINKKAVVTNYKVPFSELTQQLNVSDSIITINWLIERKSDSITKVTALLKDVKHSLHQKMMIPFSKTDFVKRSLTTVKHIREGLKIHNTEYKLSLVEEAVFTKQTCAYITLSCKMNEKAKLMIAHTIDVMDYLRNNEIERIGNPFLQVTQWDLNKDFITFDFCFPIANDKSYPKSKLIKIKTVEQTKALKTVFNGNYKISDRGWFTLLDYADRKNIAIKTLPIEVFLNDPHSGGNELDWQAEIYVPLKN</sequence>
<evidence type="ECO:0000313" key="2">
    <source>
        <dbReference type="EMBL" id="WGH76093.1"/>
    </source>
</evidence>
<gene>
    <name evidence="2" type="ORF">P8625_02700</name>
</gene>
<reference evidence="2 3" key="1">
    <citation type="submission" date="2023-04" db="EMBL/GenBank/DDBJ databases">
        <title>Tenacibaculum tangerinum sp. nov., isolated from sea tidal flat of South Korea.</title>
        <authorList>
            <person name="Lee S.H."/>
            <person name="Kim J.-J."/>
        </authorList>
    </citation>
    <scope>NUCLEOTIDE SEQUENCE [LARGE SCALE GENOMIC DNA]</scope>
    <source>
        <strain evidence="2 3">GRR-S3-23</strain>
    </source>
</reference>
<dbReference type="InterPro" id="IPR011256">
    <property type="entry name" value="Reg_factor_effector_dom_sf"/>
</dbReference>
<keyword evidence="1" id="KW-1133">Transmembrane helix</keyword>